<dbReference type="Gene3D" id="1.20.5.510">
    <property type="entry name" value="Single helix bin"/>
    <property type="match status" value="1"/>
</dbReference>
<dbReference type="PANTHER" id="PTHR15549:SF26">
    <property type="entry name" value="AXIAL BUDDING PATTERN PROTEIN 2-RELATED"/>
    <property type="match status" value="1"/>
</dbReference>
<protein>
    <recommendedName>
        <fullName evidence="8">WSC domain-containing protein</fullName>
    </recommendedName>
</protein>
<evidence type="ECO:0000256" key="5">
    <source>
        <dbReference type="SAM" id="MobiDB-lite"/>
    </source>
</evidence>
<dbReference type="GO" id="GO:0071944">
    <property type="term" value="C:cell periphery"/>
    <property type="evidence" value="ECO:0007669"/>
    <property type="project" value="UniProtKB-ARBA"/>
</dbReference>
<evidence type="ECO:0000256" key="6">
    <source>
        <dbReference type="SAM" id="Phobius"/>
    </source>
</evidence>
<feature type="transmembrane region" description="Helical" evidence="6">
    <location>
        <begin position="196"/>
        <end position="220"/>
    </location>
</feature>
<evidence type="ECO:0000256" key="2">
    <source>
        <dbReference type="ARBA" id="ARBA00022692"/>
    </source>
</evidence>
<evidence type="ECO:0000259" key="8">
    <source>
        <dbReference type="PROSITE" id="PS51212"/>
    </source>
</evidence>
<keyword evidence="3 6" id="KW-1133">Transmembrane helix</keyword>
<sequence length="289" mass="29732">MISTRLASALAAASMFSMASAATGTTSTASSIVSIATPTASVALHSMTDIGCFSTGEPLEDHGSYTFQTAGNCQPICVLLQKQVMGLVDGSNCWCGDLIPPKADQVSNSSCNTPCNGFDTAKCGGPSMWWISLTGLNKNSVKNYGPSSASASPSKTAAPQVSEIASTVVVTATGGAAAAKPETKSSSSSSSGPSKAGIAAGVVVGVVALTAIIAGVVFYLRHKRRKDVEEEYRRQAAVNQFGAGGKLHTSNSSMTDSRLDPEFMARRASNGSIADNEDYSRRILKVTNA</sequence>
<evidence type="ECO:0000256" key="3">
    <source>
        <dbReference type="ARBA" id="ARBA00022989"/>
    </source>
</evidence>
<feature type="signal peptide" evidence="7">
    <location>
        <begin position="1"/>
        <end position="21"/>
    </location>
</feature>
<evidence type="ECO:0000313" key="9">
    <source>
        <dbReference type="EMBL" id="KAF2121919.1"/>
    </source>
</evidence>
<feature type="region of interest" description="Disordered" evidence="5">
    <location>
        <begin position="175"/>
        <end position="194"/>
    </location>
</feature>
<dbReference type="EMBL" id="ML977311">
    <property type="protein sequence ID" value="KAF2121919.1"/>
    <property type="molecule type" value="Genomic_DNA"/>
</dbReference>
<dbReference type="OrthoDB" id="2019572at2759"/>
<proteinExistence type="predicted"/>
<dbReference type="AlphaFoldDB" id="A0A6A5ZR22"/>
<name>A0A6A5ZR22_9PLEO</name>
<feature type="chain" id="PRO_5025556167" description="WSC domain-containing protein" evidence="7">
    <location>
        <begin position="22"/>
        <end position="289"/>
    </location>
</feature>
<dbReference type="PANTHER" id="PTHR15549">
    <property type="entry name" value="PAIRED IMMUNOGLOBULIN-LIKE TYPE 2 RECEPTOR"/>
    <property type="match status" value="1"/>
</dbReference>
<accession>A0A6A5ZR22</accession>
<dbReference type="InterPro" id="IPR051694">
    <property type="entry name" value="Immunoregulatory_rcpt-like"/>
</dbReference>
<organism evidence="9 10">
    <name type="scientific">Lophiotrema nucula</name>
    <dbReference type="NCBI Taxonomy" id="690887"/>
    <lineage>
        <taxon>Eukaryota</taxon>
        <taxon>Fungi</taxon>
        <taxon>Dikarya</taxon>
        <taxon>Ascomycota</taxon>
        <taxon>Pezizomycotina</taxon>
        <taxon>Dothideomycetes</taxon>
        <taxon>Pleosporomycetidae</taxon>
        <taxon>Pleosporales</taxon>
        <taxon>Lophiotremataceae</taxon>
        <taxon>Lophiotrema</taxon>
    </lineage>
</organism>
<evidence type="ECO:0000256" key="7">
    <source>
        <dbReference type="SAM" id="SignalP"/>
    </source>
</evidence>
<evidence type="ECO:0000256" key="1">
    <source>
        <dbReference type="ARBA" id="ARBA00004167"/>
    </source>
</evidence>
<reference evidence="9" key="1">
    <citation type="journal article" date="2020" name="Stud. Mycol.">
        <title>101 Dothideomycetes genomes: a test case for predicting lifestyles and emergence of pathogens.</title>
        <authorList>
            <person name="Haridas S."/>
            <person name="Albert R."/>
            <person name="Binder M."/>
            <person name="Bloem J."/>
            <person name="Labutti K."/>
            <person name="Salamov A."/>
            <person name="Andreopoulos B."/>
            <person name="Baker S."/>
            <person name="Barry K."/>
            <person name="Bills G."/>
            <person name="Bluhm B."/>
            <person name="Cannon C."/>
            <person name="Castanera R."/>
            <person name="Culley D."/>
            <person name="Daum C."/>
            <person name="Ezra D."/>
            <person name="Gonzalez J."/>
            <person name="Henrissat B."/>
            <person name="Kuo A."/>
            <person name="Liang C."/>
            <person name="Lipzen A."/>
            <person name="Lutzoni F."/>
            <person name="Magnuson J."/>
            <person name="Mondo S."/>
            <person name="Nolan M."/>
            <person name="Ohm R."/>
            <person name="Pangilinan J."/>
            <person name="Park H.-J."/>
            <person name="Ramirez L."/>
            <person name="Alfaro M."/>
            <person name="Sun H."/>
            <person name="Tritt A."/>
            <person name="Yoshinaga Y."/>
            <person name="Zwiers L.-H."/>
            <person name="Turgeon B."/>
            <person name="Goodwin S."/>
            <person name="Spatafora J."/>
            <person name="Crous P."/>
            <person name="Grigoriev I."/>
        </authorList>
    </citation>
    <scope>NUCLEOTIDE SEQUENCE</scope>
    <source>
        <strain evidence="9">CBS 627.86</strain>
    </source>
</reference>
<dbReference type="GO" id="GO:0016020">
    <property type="term" value="C:membrane"/>
    <property type="evidence" value="ECO:0007669"/>
    <property type="project" value="UniProtKB-SubCell"/>
</dbReference>
<dbReference type="Pfam" id="PF01822">
    <property type="entry name" value="WSC"/>
    <property type="match status" value="1"/>
</dbReference>
<dbReference type="Proteomes" id="UP000799770">
    <property type="component" value="Unassembled WGS sequence"/>
</dbReference>
<comment type="subcellular location">
    <subcellularLocation>
        <location evidence="1">Membrane</location>
        <topology evidence="1">Single-pass membrane protein</topology>
    </subcellularLocation>
</comment>
<dbReference type="PROSITE" id="PS51212">
    <property type="entry name" value="WSC"/>
    <property type="match status" value="1"/>
</dbReference>
<evidence type="ECO:0000313" key="10">
    <source>
        <dbReference type="Proteomes" id="UP000799770"/>
    </source>
</evidence>
<gene>
    <name evidence="9" type="ORF">BDV96DRAFT_639995</name>
</gene>
<keyword evidence="7" id="KW-0732">Signal</keyword>
<keyword evidence="2 6" id="KW-0812">Transmembrane</keyword>
<evidence type="ECO:0000256" key="4">
    <source>
        <dbReference type="ARBA" id="ARBA00023136"/>
    </source>
</evidence>
<feature type="domain" description="WSC" evidence="8">
    <location>
        <begin position="46"/>
        <end position="135"/>
    </location>
</feature>
<dbReference type="SMART" id="SM00321">
    <property type="entry name" value="WSC"/>
    <property type="match status" value="1"/>
</dbReference>
<keyword evidence="4 6" id="KW-0472">Membrane</keyword>
<dbReference type="InterPro" id="IPR002889">
    <property type="entry name" value="WSC_carb-bd"/>
</dbReference>
<keyword evidence="10" id="KW-1185">Reference proteome</keyword>